<dbReference type="InterPro" id="IPR051532">
    <property type="entry name" value="Ester_Hydrolysis_Enzymes"/>
</dbReference>
<dbReference type="AlphaFoldDB" id="A0A512AS56"/>
<proteinExistence type="predicted"/>
<feature type="domain" description="SGNH hydrolase-type esterase" evidence="2">
    <location>
        <begin position="199"/>
        <end position="374"/>
    </location>
</feature>
<name>A0A512AS56_9BACT</name>
<accession>A0A512AS56</accession>
<dbReference type="Gene3D" id="3.40.50.1110">
    <property type="entry name" value="SGNH hydrolase"/>
    <property type="match status" value="1"/>
</dbReference>
<feature type="signal peptide" evidence="1">
    <location>
        <begin position="1"/>
        <end position="23"/>
    </location>
</feature>
<dbReference type="SUPFAM" id="SSF52266">
    <property type="entry name" value="SGNH hydrolase"/>
    <property type="match status" value="1"/>
</dbReference>
<evidence type="ECO:0000313" key="5">
    <source>
        <dbReference type="Proteomes" id="UP000321532"/>
    </source>
</evidence>
<dbReference type="InterPro" id="IPR032740">
    <property type="entry name" value="GxDLY"/>
</dbReference>
<dbReference type="CDD" id="cd01844">
    <property type="entry name" value="SGNH_hydrolase_like_6"/>
    <property type="match status" value="1"/>
</dbReference>
<protein>
    <submittedName>
        <fullName evidence="4">Hydrolase</fullName>
    </submittedName>
</protein>
<feature type="domain" description="SGNH hydrolase-type esterase N-terminal" evidence="3">
    <location>
        <begin position="43"/>
        <end position="190"/>
    </location>
</feature>
<sequence length="382" mass="42376">MNRHLLTIGKYLLVLFLFTITSASTPKTTQLKKVVAAADEQTDWHNLRRLKINGQGWKDLEHPYDRLPGRIKSEIPGAVWNLSHNSAGLNVRFTSNTQRIRVKWYLRYDNNLSHMAATAVKGVDLYVKGPKGWAWAGVGKPANKANEKIKINDELLVSNMTAGAKDFLLYLPLYDGVDSVFIGVDKGATFAPVPEENLKKIVFYGTSITQGACATRAGMAYPAILGRTLNRETINLGFSGNGKLDLPLARLLAEVDAGLYVLDCLPNLQPEDVTPKTEAFVKELRNRKPGTPILLVENILYDHAWIDTRVGKLVKDKNINLQVAYKNLKAAGIKDLYYLENKNLTGPDGENTVDGVHLTDLGFSRLADGMAKAISKIQKKYK</sequence>
<dbReference type="EMBL" id="BJYS01000001">
    <property type="protein sequence ID" value="GEO02530.1"/>
    <property type="molecule type" value="Genomic_DNA"/>
</dbReference>
<reference evidence="4 5" key="1">
    <citation type="submission" date="2019-07" db="EMBL/GenBank/DDBJ databases">
        <title>Whole genome shotgun sequence of Adhaeribacter aerolatus NBRC 106133.</title>
        <authorList>
            <person name="Hosoyama A."/>
            <person name="Uohara A."/>
            <person name="Ohji S."/>
            <person name="Ichikawa N."/>
        </authorList>
    </citation>
    <scope>NUCLEOTIDE SEQUENCE [LARGE SCALE GENOMIC DNA]</scope>
    <source>
        <strain evidence="4 5">NBRC 106133</strain>
    </source>
</reference>
<dbReference type="Pfam" id="PF14607">
    <property type="entry name" value="GxDLY"/>
    <property type="match status" value="1"/>
</dbReference>
<organism evidence="4 5">
    <name type="scientific">Adhaeribacter aerolatus</name>
    <dbReference type="NCBI Taxonomy" id="670289"/>
    <lineage>
        <taxon>Bacteria</taxon>
        <taxon>Pseudomonadati</taxon>
        <taxon>Bacteroidota</taxon>
        <taxon>Cytophagia</taxon>
        <taxon>Cytophagales</taxon>
        <taxon>Hymenobacteraceae</taxon>
        <taxon>Adhaeribacter</taxon>
    </lineage>
</organism>
<dbReference type="Gene3D" id="2.60.120.260">
    <property type="entry name" value="Galactose-binding domain-like"/>
    <property type="match status" value="1"/>
</dbReference>
<keyword evidence="1" id="KW-0732">Signal</keyword>
<dbReference type="InterPro" id="IPR036514">
    <property type="entry name" value="SGNH_hydro_sf"/>
</dbReference>
<dbReference type="Proteomes" id="UP000321532">
    <property type="component" value="Unassembled WGS sequence"/>
</dbReference>
<comment type="caution">
    <text evidence="4">The sequence shown here is derived from an EMBL/GenBank/DDBJ whole genome shotgun (WGS) entry which is preliminary data.</text>
</comment>
<dbReference type="RefSeq" id="WP_146894569.1">
    <property type="nucleotide sequence ID" value="NZ_BJYS01000001.1"/>
</dbReference>
<dbReference type="Pfam" id="PF14606">
    <property type="entry name" value="Lipase_GDSL_3"/>
    <property type="match status" value="1"/>
</dbReference>
<evidence type="ECO:0000313" key="4">
    <source>
        <dbReference type="EMBL" id="GEO02530.1"/>
    </source>
</evidence>
<gene>
    <name evidence="4" type="ORF">AAE02nite_01940</name>
</gene>
<evidence type="ECO:0000256" key="1">
    <source>
        <dbReference type="SAM" id="SignalP"/>
    </source>
</evidence>
<dbReference type="OrthoDB" id="5624617at2"/>
<dbReference type="GO" id="GO:0016788">
    <property type="term" value="F:hydrolase activity, acting on ester bonds"/>
    <property type="evidence" value="ECO:0007669"/>
    <property type="project" value="UniProtKB-ARBA"/>
</dbReference>
<evidence type="ECO:0000259" key="3">
    <source>
        <dbReference type="Pfam" id="PF14607"/>
    </source>
</evidence>
<evidence type="ECO:0000259" key="2">
    <source>
        <dbReference type="Pfam" id="PF14606"/>
    </source>
</evidence>
<feature type="chain" id="PRO_5021832111" evidence="1">
    <location>
        <begin position="24"/>
        <end position="382"/>
    </location>
</feature>
<dbReference type="PANTHER" id="PTHR30383">
    <property type="entry name" value="THIOESTERASE 1/PROTEASE 1/LYSOPHOSPHOLIPASE L1"/>
    <property type="match status" value="1"/>
</dbReference>
<dbReference type="PANTHER" id="PTHR30383:SF29">
    <property type="entry name" value="SGNH HYDROLASE-TYPE ESTERASE DOMAIN-CONTAINING PROTEIN"/>
    <property type="match status" value="1"/>
</dbReference>
<dbReference type="InterPro" id="IPR013830">
    <property type="entry name" value="SGNH_hydro"/>
</dbReference>
<keyword evidence="5" id="KW-1185">Reference proteome</keyword>
<keyword evidence="4" id="KW-0378">Hydrolase</keyword>